<proteinExistence type="predicted"/>
<dbReference type="AlphaFoldDB" id="A0A2J9VL57"/>
<dbReference type="InterPro" id="IPR017738">
    <property type="entry name" value="T6SS-assoc_VCA0118"/>
</dbReference>
<dbReference type="OrthoDB" id="7831428at2"/>
<evidence type="ECO:0000256" key="1">
    <source>
        <dbReference type="SAM" id="SignalP"/>
    </source>
</evidence>
<feature type="chain" id="PRO_5014317495" evidence="1">
    <location>
        <begin position="31"/>
        <end position="226"/>
    </location>
</feature>
<sequence>MSEIGDQNPMKAQYLLASLILGLVAFSAAAQTDTAESVLEQAQQCREVSARLERLACFDRVFATPLEAVTVEPSSPYPAEWKRAMVALEQTSSESGWALVTDGEGQGSSAWIALPAQNRPSSEQTPPVLLLSCINNLSRIELALPKEVADARIQVSIRQETQFWRSDDHGVLFSSARGMPAIEMMKLAGSEPRLQLRSNAAFANGLQFDTRGLNEALDVLRERCGW</sequence>
<gene>
    <name evidence="2" type="ORF">AL544_006225</name>
</gene>
<evidence type="ECO:0000313" key="2">
    <source>
        <dbReference type="EMBL" id="PNM64505.1"/>
    </source>
</evidence>
<dbReference type="NCBIfam" id="TIGR03360">
    <property type="entry name" value="VI_minor_1"/>
    <property type="match status" value="1"/>
</dbReference>
<reference evidence="2" key="1">
    <citation type="submission" date="2017-12" db="EMBL/GenBank/DDBJ databases">
        <title>FDA dAtabase for Regulatory Grade micrObial Sequences (FDA-ARGOS): Supporting development and validation of Infectious Disease Dx tests.</title>
        <authorList>
            <person name="Hoffmann M."/>
            <person name="Allard M."/>
            <person name="Evans P."/>
            <person name="Brown E."/>
            <person name="Tallon L.J."/>
            <person name="Sadzewicz L."/>
            <person name="Sengamalay N."/>
            <person name="Ott S."/>
            <person name="Godinez A."/>
            <person name="Nagaraj S."/>
            <person name="Vavikolanu K."/>
            <person name="Aluvathingal J."/>
            <person name="Nadendla S."/>
            <person name="Hobson J."/>
            <person name="Sichtig H."/>
        </authorList>
    </citation>
    <scope>NUCLEOTIDE SEQUENCE [LARGE SCALE GENOMIC DNA]</scope>
    <source>
        <strain evidence="2">FDAARGOS_113</strain>
    </source>
</reference>
<protein>
    <submittedName>
        <fullName evidence="2">Type VI secretion system-associated protein TagO</fullName>
    </submittedName>
</protein>
<keyword evidence="3" id="KW-1185">Reference proteome</keyword>
<dbReference type="STRING" id="674.VM_18165"/>
<keyword evidence="1" id="KW-0732">Signal</keyword>
<name>A0A2J9VL57_VIBMI</name>
<dbReference type="Proteomes" id="UP000053748">
    <property type="component" value="Unassembled WGS sequence"/>
</dbReference>
<feature type="signal peptide" evidence="1">
    <location>
        <begin position="1"/>
        <end position="30"/>
    </location>
</feature>
<dbReference type="EMBL" id="LOSJ02000001">
    <property type="protein sequence ID" value="PNM64505.1"/>
    <property type="molecule type" value="Genomic_DNA"/>
</dbReference>
<evidence type="ECO:0000313" key="3">
    <source>
        <dbReference type="Proteomes" id="UP000053748"/>
    </source>
</evidence>
<comment type="caution">
    <text evidence="2">The sequence shown here is derived from an EMBL/GenBank/DDBJ whole genome shotgun (WGS) entry which is preliminary data.</text>
</comment>
<dbReference type="Pfam" id="PF11319">
    <property type="entry name" value="VasI"/>
    <property type="match status" value="1"/>
</dbReference>
<accession>A0A2J9VL57</accession>
<organism evidence="2 3">
    <name type="scientific">Vibrio mimicus</name>
    <dbReference type="NCBI Taxonomy" id="674"/>
    <lineage>
        <taxon>Bacteria</taxon>
        <taxon>Pseudomonadati</taxon>
        <taxon>Pseudomonadota</taxon>
        <taxon>Gammaproteobacteria</taxon>
        <taxon>Vibrionales</taxon>
        <taxon>Vibrionaceae</taxon>
        <taxon>Vibrio</taxon>
    </lineage>
</organism>